<name>A0A506U4J5_9HYPH</name>
<evidence type="ECO:0000313" key="2">
    <source>
        <dbReference type="EMBL" id="TPW29293.1"/>
    </source>
</evidence>
<protein>
    <submittedName>
        <fullName evidence="2">DUF1275 domain-containing protein</fullName>
    </submittedName>
</protein>
<keyword evidence="1" id="KW-0812">Transmembrane</keyword>
<evidence type="ECO:0000256" key="1">
    <source>
        <dbReference type="SAM" id="Phobius"/>
    </source>
</evidence>
<comment type="caution">
    <text evidence="2">The sequence shown here is derived from an EMBL/GenBank/DDBJ whole genome shotgun (WGS) entry which is preliminary data.</text>
</comment>
<dbReference type="Pfam" id="PF06912">
    <property type="entry name" value="DUF1275"/>
    <property type="match status" value="1"/>
</dbReference>
<feature type="transmembrane region" description="Helical" evidence="1">
    <location>
        <begin position="58"/>
        <end position="81"/>
    </location>
</feature>
<dbReference type="OrthoDB" id="885342at2"/>
<dbReference type="Proteomes" id="UP000320314">
    <property type="component" value="Unassembled WGS sequence"/>
</dbReference>
<gene>
    <name evidence="2" type="ORF">FJU11_07745</name>
</gene>
<evidence type="ECO:0000313" key="3">
    <source>
        <dbReference type="Proteomes" id="UP000320314"/>
    </source>
</evidence>
<keyword evidence="1" id="KW-0472">Membrane</keyword>
<feature type="transmembrane region" description="Helical" evidence="1">
    <location>
        <begin position="163"/>
        <end position="184"/>
    </location>
</feature>
<dbReference type="RefSeq" id="WP_141166468.1">
    <property type="nucleotide sequence ID" value="NZ_VHLH01000012.1"/>
</dbReference>
<feature type="transmembrane region" description="Helical" evidence="1">
    <location>
        <begin position="191"/>
        <end position="210"/>
    </location>
</feature>
<organism evidence="2 3">
    <name type="scientific">Pararhizobium mangrovi</name>
    <dbReference type="NCBI Taxonomy" id="2590452"/>
    <lineage>
        <taxon>Bacteria</taxon>
        <taxon>Pseudomonadati</taxon>
        <taxon>Pseudomonadota</taxon>
        <taxon>Alphaproteobacteria</taxon>
        <taxon>Hyphomicrobiales</taxon>
        <taxon>Rhizobiaceae</taxon>
        <taxon>Rhizobium/Agrobacterium group</taxon>
        <taxon>Pararhizobium</taxon>
    </lineage>
</organism>
<dbReference type="PANTHER" id="PTHR37314:SF4">
    <property type="entry name" value="UPF0700 TRANSMEMBRANE PROTEIN YOAK"/>
    <property type="match status" value="1"/>
</dbReference>
<sequence length="220" mass="23322">MKTYAKRHWALACGIAALAGYVDAVGYLRLNGFFVSFMSGNSTRFAVGVATWADRATFLAFGIILCFVVGVIVGTLLAVAAGRWRMPIILTVVAAVLAVSLAADLLLGGLWLPLIAAGAMGAVNCVFLRDGTVSIGVTYMTGTLVKFGQSVAQALLGHDRFGWVPYLFLWSALTVGAVLGAVSYRAFDVRSLIPAVVFTAALAIYARWLGPSSSEDHRVR</sequence>
<dbReference type="PANTHER" id="PTHR37314">
    <property type="entry name" value="SLR0142 PROTEIN"/>
    <property type="match status" value="1"/>
</dbReference>
<dbReference type="EMBL" id="VHLH01000012">
    <property type="protein sequence ID" value="TPW29293.1"/>
    <property type="molecule type" value="Genomic_DNA"/>
</dbReference>
<feature type="transmembrane region" description="Helical" evidence="1">
    <location>
        <begin position="88"/>
        <end position="112"/>
    </location>
</feature>
<accession>A0A506U4J5</accession>
<keyword evidence="3" id="KW-1185">Reference proteome</keyword>
<proteinExistence type="predicted"/>
<dbReference type="InterPro" id="IPR010699">
    <property type="entry name" value="DUF1275"/>
</dbReference>
<reference evidence="2 3" key="1">
    <citation type="submission" date="2019-06" db="EMBL/GenBank/DDBJ databases">
        <authorList>
            <person name="Li M."/>
        </authorList>
    </citation>
    <scope>NUCLEOTIDE SEQUENCE [LARGE SCALE GENOMIC DNA]</scope>
    <source>
        <strain evidence="2 3">BGMRC6574</strain>
    </source>
</reference>
<keyword evidence="1" id="KW-1133">Transmembrane helix</keyword>
<dbReference type="AlphaFoldDB" id="A0A506U4J5"/>